<dbReference type="EMBL" id="FOBW01000002">
    <property type="protein sequence ID" value="SEM31800.1"/>
    <property type="molecule type" value="Genomic_DNA"/>
</dbReference>
<gene>
    <name evidence="1" type="ORF">SAMN05192533_102160</name>
</gene>
<accession>A0A1H7XDE1</accession>
<evidence type="ECO:0000313" key="1">
    <source>
        <dbReference type="EMBL" id="SEM31800.1"/>
    </source>
</evidence>
<reference evidence="2" key="1">
    <citation type="submission" date="2016-10" db="EMBL/GenBank/DDBJ databases">
        <authorList>
            <person name="Varghese N."/>
            <person name="Submissions S."/>
        </authorList>
    </citation>
    <scope>NUCLEOTIDE SEQUENCE [LARGE SCALE GENOMIC DNA]</scope>
    <source>
        <strain evidence="2">B48,IBRC-M 10115,DSM 25386,CECT 8001</strain>
    </source>
</reference>
<dbReference type="AlphaFoldDB" id="A0A1H7XDE1"/>
<keyword evidence="2" id="KW-1185">Reference proteome</keyword>
<dbReference type="Proteomes" id="UP000198553">
    <property type="component" value="Unassembled WGS sequence"/>
</dbReference>
<dbReference type="STRING" id="930146.SAMN05192533_102160"/>
<organism evidence="1 2">
    <name type="scientific">Mesobacillus persicus</name>
    <dbReference type="NCBI Taxonomy" id="930146"/>
    <lineage>
        <taxon>Bacteria</taxon>
        <taxon>Bacillati</taxon>
        <taxon>Bacillota</taxon>
        <taxon>Bacilli</taxon>
        <taxon>Bacillales</taxon>
        <taxon>Bacillaceae</taxon>
        <taxon>Mesobacillus</taxon>
    </lineage>
</organism>
<name>A0A1H7XDE1_9BACI</name>
<proteinExistence type="predicted"/>
<evidence type="ECO:0000313" key="2">
    <source>
        <dbReference type="Proteomes" id="UP000198553"/>
    </source>
</evidence>
<protein>
    <submittedName>
        <fullName evidence="1">Uncharacterized protein</fullName>
    </submittedName>
</protein>
<sequence length="53" mass="6185">MKIHMKREEKSWLKTFLHDDLMNEHLVGSFLKVGFATISRRDVTGVNCKSGRH</sequence>